<feature type="non-terminal residue" evidence="11">
    <location>
        <position position="1"/>
    </location>
</feature>
<protein>
    <submittedName>
        <fullName evidence="11">GNT2A transferase</fullName>
    </submittedName>
</protein>
<keyword evidence="7" id="KW-1133">Transmembrane helix</keyword>
<accession>A0A7K8N582</accession>
<evidence type="ECO:0000256" key="10">
    <source>
        <dbReference type="ARBA" id="ARBA00038150"/>
    </source>
</evidence>
<evidence type="ECO:0000313" key="12">
    <source>
        <dbReference type="Proteomes" id="UP000524187"/>
    </source>
</evidence>
<dbReference type="GO" id="GO:0007179">
    <property type="term" value="P:transforming growth factor beta receptor signaling pathway"/>
    <property type="evidence" value="ECO:0007669"/>
    <property type="project" value="TreeGrafter"/>
</dbReference>
<name>A0A7K8N582_CASCA</name>
<dbReference type="GO" id="GO:0008375">
    <property type="term" value="F:acetylglucosaminyltransferase activity"/>
    <property type="evidence" value="ECO:0007669"/>
    <property type="project" value="TreeGrafter"/>
</dbReference>
<evidence type="ECO:0000256" key="6">
    <source>
        <dbReference type="ARBA" id="ARBA00022968"/>
    </source>
</evidence>
<keyword evidence="9" id="KW-0325">Glycoprotein</keyword>
<dbReference type="Proteomes" id="UP000524187">
    <property type="component" value="Unassembled WGS sequence"/>
</dbReference>
<comment type="subcellular location">
    <subcellularLocation>
        <location evidence="1">Golgi apparatus membrane</location>
        <topology evidence="1">Single-pass type II membrane protein</topology>
    </subcellularLocation>
</comment>
<evidence type="ECO:0000256" key="3">
    <source>
        <dbReference type="ARBA" id="ARBA00022676"/>
    </source>
</evidence>
<keyword evidence="8" id="KW-0472">Membrane</keyword>
<proteinExistence type="inferred from homology"/>
<reference evidence="11 12" key="1">
    <citation type="submission" date="2019-09" db="EMBL/GenBank/DDBJ databases">
        <title>Bird 10,000 Genomes (B10K) Project - Family phase.</title>
        <authorList>
            <person name="Zhang G."/>
        </authorList>
    </citation>
    <scope>NUCLEOTIDE SEQUENCE [LARGE SCALE GENOMIC DNA]</scope>
    <source>
        <strain evidence="11">B10K-LSUMZ-50683</strain>
        <tissue evidence="11">Muscle</tissue>
    </source>
</reference>
<evidence type="ECO:0000256" key="8">
    <source>
        <dbReference type="ARBA" id="ARBA00023136"/>
    </source>
</evidence>
<evidence type="ECO:0000256" key="7">
    <source>
        <dbReference type="ARBA" id="ARBA00022989"/>
    </source>
</evidence>
<keyword evidence="5" id="KW-0812">Transmembrane</keyword>
<evidence type="ECO:0000256" key="4">
    <source>
        <dbReference type="ARBA" id="ARBA00022679"/>
    </source>
</evidence>
<comment type="pathway">
    <text evidence="2">Protein modification; protein glycosylation.</text>
</comment>
<dbReference type="AlphaFoldDB" id="A0A7K8N582"/>
<dbReference type="EMBL" id="VWPT01000037">
    <property type="protein sequence ID" value="NXE48454.1"/>
    <property type="molecule type" value="Genomic_DNA"/>
</dbReference>
<sequence>AMNTLRHCFFAVLILSVSLPFVFYTVNLHAQKSLRILNLSVSSALAEACKALNEDKAFFLKENTLKTSFRKSNCTEYIMQNHYITRALSVEETAFPLAYIMTLHKEFETFERLFRAVYMPQNIYCVHVDQKAPAAFKQAVQRLVGCFPNAFLASKMERVVYGGISRLRADLNCMRDLLASAVPWQYLLNTCGQDFPLKTNREIVQFLKGFRGKNITPGLFGVICRSGTTLFTEQRFICDLLYDIHNTVPLVVGLTLYTDKEGITHTWTHSRFVLHDQRAIDLLAWSEDTYSPDEHFWVTLNRIPGVPGSMPNALWEGDLKAVKWIDMEEKHGGCHGHYVRDICVYGTGDLKWLFNSSCLFANKFELRTYPLTVECLELRHRKRTLSQSEIQVEPNWYF</sequence>
<keyword evidence="4 11" id="KW-0808">Transferase</keyword>
<keyword evidence="6" id="KW-0735">Signal-anchor</keyword>
<comment type="similarity">
    <text evidence="10">Belongs to the glycosyltransferase 14 family.</text>
</comment>
<evidence type="ECO:0000256" key="1">
    <source>
        <dbReference type="ARBA" id="ARBA00004323"/>
    </source>
</evidence>
<organism evidence="11 12">
    <name type="scientific">Casuarius casuarius</name>
    <name type="common">Southern cassowary</name>
    <name type="synonym">Struthio casuarius</name>
    <dbReference type="NCBI Taxonomy" id="8787"/>
    <lineage>
        <taxon>Eukaryota</taxon>
        <taxon>Metazoa</taxon>
        <taxon>Chordata</taxon>
        <taxon>Craniata</taxon>
        <taxon>Vertebrata</taxon>
        <taxon>Euteleostomi</taxon>
        <taxon>Archelosauria</taxon>
        <taxon>Archosauria</taxon>
        <taxon>Dinosauria</taxon>
        <taxon>Saurischia</taxon>
        <taxon>Theropoda</taxon>
        <taxon>Coelurosauria</taxon>
        <taxon>Aves</taxon>
        <taxon>Palaeognathae</taxon>
        <taxon>Casuariiformes</taxon>
        <taxon>Casuariidae</taxon>
        <taxon>Casuarius</taxon>
    </lineage>
</organism>
<dbReference type="PANTHER" id="PTHR19297:SF183">
    <property type="entry name" value="N-ACETYLLACTOSAMINIDE BETA-1,6-N-ACETYLGLUCOSAMINYL-TRANSFERASE"/>
    <property type="match status" value="1"/>
</dbReference>
<comment type="caution">
    <text evidence="11">The sequence shown here is derived from an EMBL/GenBank/DDBJ whole genome shotgun (WGS) entry which is preliminary data.</text>
</comment>
<evidence type="ECO:0000256" key="5">
    <source>
        <dbReference type="ARBA" id="ARBA00022692"/>
    </source>
</evidence>
<evidence type="ECO:0000313" key="11">
    <source>
        <dbReference type="EMBL" id="NXE48454.1"/>
    </source>
</evidence>
<gene>
    <name evidence="11" type="primary">Gcnt2</name>
    <name evidence="11" type="ORF">CASCAS_R09481</name>
</gene>
<dbReference type="InterPro" id="IPR003406">
    <property type="entry name" value="Glyco_trans_14"/>
</dbReference>
<keyword evidence="12" id="KW-1185">Reference proteome</keyword>
<dbReference type="GO" id="GO:0000139">
    <property type="term" value="C:Golgi membrane"/>
    <property type="evidence" value="ECO:0007669"/>
    <property type="project" value="UniProtKB-SubCell"/>
</dbReference>
<dbReference type="Pfam" id="PF02485">
    <property type="entry name" value="Branch"/>
    <property type="match status" value="1"/>
</dbReference>
<dbReference type="PANTHER" id="PTHR19297">
    <property type="entry name" value="GLYCOSYLTRANSFERASE 14 FAMILY MEMBER"/>
    <property type="match status" value="1"/>
</dbReference>
<feature type="non-terminal residue" evidence="11">
    <location>
        <position position="398"/>
    </location>
</feature>
<evidence type="ECO:0000256" key="9">
    <source>
        <dbReference type="ARBA" id="ARBA00023180"/>
    </source>
</evidence>
<evidence type="ECO:0000256" key="2">
    <source>
        <dbReference type="ARBA" id="ARBA00004922"/>
    </source>
</evidence>
<keyword evidence="3" id="KW-0328">Glycosyltransferase</keyword>